<evidence type="ECO:0000259" key="3">
    <source>
        <dbReference type="Pfam" id="PF24883"/>
    </source>
</evidence>
<dbReference type="AlphaFoldDB" id="A0A0C4E417"/>
<reference evidence="6" key="4">
    <citation type="journal article" date="2015" name="G3 (Bethesda)">
        <title>Genome sequences of three phytopathogenic species of the Magnaporthaceae family of fungi.</title>
        <authorList>
            <person name="Okagaki L.H."/>
            <person name="Nunes C.C."/>
            <person name="Sailsbery J."/>
            <person name="Clay B."/>
            <person name="Brown D."/>
            <person name="John T."/>
            <person name="Oh Y."/>
            <person name="Young N."/>
            <person name="Fitzgerald M."/>
            <person name="Haas B.J."/>
            <person name="Zeng Q."/>
            <person name="Young S."/>
            <person name="Adiconis X."/>
            <person name="Fan L."/>
            <person name="Levin J.Z."/>
            <person name="Mitchell T.K."/>
            <person name="Okubara P.A."/>
            <person name="Farman M.L."/>
            <person name="Kohn L.M."/>
            <person name="Birren B."/>
            <person name="Ma L.-J."/>
            <person name="Dean R.A."/>
        </authorList>
    </citation>
    <scope>NUCLEOTIDE SEQUENCE</scope>
    <source>
        <strain evidence="6">ATCC 64411 / 73-15</strain>
    </source>
</reference>
<dbReference type="OrthoDB" id="5086500at2759"/>
<dbReference type="Gene3D" id="3.40.50.300">
    <property type="entry name" value="P-loop containing nucleotide triphosphate hydrolases"/>
    <property type="match status" value="1"/>
</dbReference>
<accession>A0A0C4E417</accession>
<dbReference type="eggNOG" id="ENOG502SHRA">
    <property type="taxonomic scope" value="Eukaryota"/>
</dbReference>
<evidence type="ECO:0000313" key="6">
    <source>
        <dbReference type="EnsemblFungi" id="MAPG_07204T0"/>
    </source>
</evidence>
<dbReference type="InterPro" id="IPR056693">
    <property type="entry name" value="DUF7791"/>
</dbReference>
<protein>
    <recommendedName>
        <fullName evidence="8">NACHT domain-containing protein</fullName>
    </recommendedName>
</protein>
<reference evidence="5" key="2">
    <citation type="submission" date="2010-05" db="EMBL/GenBank/DDBJ databases">
        <title>The Genome Sequence of Magnaporthe poae strain ATCC 64411.</title>
        <authorList>
            <consortium name="The Broad Institute Genome Sequencing Platform"/>
            <consortium name="Broad Institute Genome Sequencing Center for Infectious Disease"/>
            <person name="Ma L.-J."/>
            <person name="Dead R."/>
            <person name="Young S."/>
            <person name="Zeng Q."/>
            <person name="Koehrsen M."/>
            <person name="Alvarado L."/>
            <person name="Berlin A."/>
            <person name="Chapman S.B."/>
            <person name="Chen Z."/>
            <person name="Freedman E."/>
            <person name="Gellesch M."/>
            <person name="Goldberg J."/>
            <person name="Griggs A."/>
            <person name="Gujja S."/>
            <person name="Heilman E.R."/>
            <person name="Heiman D."/>
            <person name="Hepburn T."/>
            <person name="Howarth C."/>
            <person name="Jen D."/>
            <person name="Larson L."/>
            <person name="Mehta T."/>
            <person name="Neiman D."/>
            <person name="Pearson M."/>
            <person name="Roberts A."/>
            <person name="Saif S."/>
            <person name="Shea T."/>
            <person name="Shenoy N."/>
            <person name="Sisk P."/>
            <person name="Stolte C."/>
            <person name="Sykes S."/>
            <person name="Walk T."/>
            <person name="White J."/>
            <person name="Yandava C."/>
            <person name="Haas B."/>
            <person name="Nusbaum C."/>
            <person name="Birren B."/>
        </authorList>
    </citation>
    <scope>NUCLEOTIDE SEQUENCE</scope>
    <source>
        <strain evidence="5">ATCC 64411</strain>
    </source>
</reference>
<dbReference type="PANTHER" id="PTHR10039:SF5">
    <property type="entry name" value="NACHT DOMAIN-CONTAINING PROTEIN"/>
    <property type="match status" value="1"/>
</dbReference>
<evidence type="ECO:0000256" key="2">
    <source>
        <dbReference type="SAM" id="MobiDB-lite"/>
    </source>
</evidence>
<dbReference type="EMBL" id="GL876971">
    <property type="protein sequence ID" value="KLU88217.1"/>
    <property type="molecule type" value="Genomic_DNA"/>
</dbReference>
<keyword evidence="1" id="KW-0677">Repeat</keyword>
<dbReference type="EMBL" id="ADBL01001740">
    <property type="status" value="NOT_ANNOTATED_CDS"/>
    <property type="molecule type" value="Genomic_DNA"/>
</dbReference>
<feature type="domain" description="Nephrocystin 3-like N-terminal" evidence="3">
    <location>
        <begin position="343"/>
        <end position="509"/>
    </location>
</feature>
<feature type="compositionally biased region" description="Basic and acidic residues" evidence="2">
    <location>
        <begin position="277"/>
        <end position="304"/>
    </location>
</feature>
<dbReference type="InterPro" id="IPR027417">
    <property type="entry name" value="P-loop_NTPase"/>
</dbReference>
<keyword evidence="7" id="KW-1185">Reference proteome</keyword>
<dbReference type="PANTHER" id="PTHR10039">
    <property type="entry name" value="AMELOGENIN"/>
    <property type="match status" value="1"/>
</dbReference>
<gene>
    <name evidence="5" type="ORF">MAPG_07204</name>
</gene>
<feature type="region of interest" description="Disordered" evidence="2">
    <location>
        <begin position="274"/>
        <end position="333"/>
    </location>
</feature>
<reference evidence="7" key="1">
    <citation type="submission" date="2010-05" db="EMBL/GenBank/DDBJ databases">
        <title>The genome sequence of Magnaporthe poae strain ATCC 64411.</title>
        <authorList>
            <person name="Ma L.-J."/>
            <person name="Dead R."/>
            <person name="Young S."/>
            <person name="Zeng Q."/>
            <person name="Koehrsen M."/>
            <person name="Alvarado L."/>
            <person name="Berlin A."/>
            <person name="Chapman S.B."/>
            <person name="Chen Z."/>
            <person name="Freedman E."/>
            <person name="Gellesch M."/>
            <person name="Goldberg J."/>
            <person name="Griggs A."/>
            <person name="Gujja S."/>
            <person name="Heilman E.R."/>
            <person name="Heiman D."/>
            <person name="Hepburn T."/>
            <person name="Howarth C."/>
            <person name="Jen D."/>
            <person name="Larson L."/>
            <person name="Mehta T."/>
            <person name="Neiman D."/>
            <person name="Pearson M."/>
            <person name="Roberts A."/>
            <person name="Saif S."/>
            <person name="Shea T."/>
            <person name="Shenoy N."/>
            <person name="Sisk P."/>
            <person name="Stolte C."/>
            <person name="Sykes S."/>
            <person name="Walk T."/>
            <person name="White J."/>
            <person name="Yandava C."/>
            <person name="Haas B."/>
            <person name="Nusbaum C."/>
            <person name="Birren B."/>
        </authorList>
    </citation>
    <scope>NUCLEOTIDE SEQUENCE [LARGE SCALE GENOMIC DNA]</scope>
    <source>
        <strain evidence="7">ATCC 64411 / 73-15</strain>
    </source>
</reference>
<evidence type="ECO:0000313" key="5">
    <source>
        <dbReference type="EMBL" id="KLU88217.1"/>
    </source>
</evidence>
<dbReference type="VEuPathDB" id="FungiDB:MAPG_07204"/>
<reference evidence="5" key="3">
    <citation type="submission" date="2011-03" db="EMBL/GenBank/DDBJ databases">
        <title>Annotation of Magnaporthe poae ATCC 64411.</title>
        <authorList>
            <person name="Ma L.-J."/>
            <person name="Dead R."/>
            <person name="Young S.K."/>
            <person name="Zeng Q."/>
            <person name="Gargeya S."/>
            <person name="Fitzgerald M."/>
            <person name="Haas B."/>
            <person name="Abouelleil A."/>
            <person name="Alvarado L."/>
            <person name="Arachchi H.M."/>
            <person name="Berlin A."/>
            <person name="Brown A."/>
            <person name="Chapman S.B."/>
            <person name="Chen Z."/>
            <person name="Dunbar C."/>
            <person name="Freedman E."/>
            <person name="Gearin G."/>
            <person name="Gellesch M."/>
            <person name="Goldberg J."/>
            <person name="Griggs A."/>
            <person name="Gujja S."/>
            <person name="Heiman D."/>
            <person name="Howarth C."/>
            <person name="Larson L."/>
            <person name="Lui A."/>
            <person name="MacDonald P.J.P."/>
            <person name="Mehta T."/>
            <person name="Montmayeur A."/>
            <person name="Murphy C."/>
            <person name="Neiman D."/>
            <person name="Pearson M."/>
            <person name="Priest M."/>
            <person name="Roberts A."/>
            <person name="Saif S."/>
            <person name="Shea T."/>
            <person name="Shenoy N."/>
            <person name="Sisk P."/>
            <person name="Stolte C."/>
            <person name="Sykes S."/>
            <person name="Yandava C."/>
            <person name="Wortman J."/>
            <person name="Nusbaum C."/>
            <person name="Birren B."/>
        </authorList>
    </citation>
    <scope>NUCLEOTIDE SEQUENCE</scope>
    <source>
        <strain evidence="5">ATCC 64411</strain>
    </source>
</reference>
<organism evidence="6 7">
    <name type="scientific">Magnaporthiopsis poae (strain ATCC 64411 / 73-15)</name>
    <name type="common">Kentucky bluegrass fungus</name>
    <name type="synonym">Magnaporthe poae</name>
    <dbReference type="NCBI Taxonomy" id="644358"/>
    <lineage>
        <taxon>Eukaryota</taxon>
        <taxon>Fungi</taxon>
        <taxon>Dikarya</taxon>
        <taxon>Ascomycota</taxon>
        <taxon>Pezizomycotina</taxon>
        <taxon>Sordariomycetes</taxon>
        <taxon>Sordariomycetidae</taxon>
        <taxon>Magnaporthales</taxon>
        <taxon>Magnaporthaceae</taxon>
        <taxon>Magnaporthiopsis</taxon>
    </lineage>
</organism>
<reference evidence="6" key="5">
    <citation type="submission" date="2015-06" db="UniProtKB">
        <authorList>
            <consortium name="EnsemblFungi"/>
        </authorList>
    </citation>
    <scope>IDENTIFICATION</scope>
    <source>
        <strain evidence="6">ATCC 64411</strain>
    </source>
</reference>
<dbReference type="Proteomes" id="UP000011715">
    <property type="component" value="Unassembled WGS sequence"/>
</dbReference>
<name>A0A0C4E417_MAGP6</name>
<dbReference type="EnsemblFungi" id="MAPG_07204T0">
    <property type="protein sequence ID" value="MAPG_07204T0"/>
    <property type="gene ID" value="MAPG_07204"/>
</dbReference>
<dbReference type="STRING" id="644358.A0A0C4E417"/>
<dbReference type="Pfam" id="PF25053">
    <property type="entry name" value="DUF7791"/>
    <property type="match status" value="1"/>
</dbReference>
<evidence type="ECO:0000259" key="4">
    <source>
        <dbReference type="Pfam" id="PF25053"/>
    </source>
</evidence>
<proteinExistence type="predicted"/>
<evidence type="ECO:0000256" key="1">
    <source>
        <dbReference type="ARBA" id="ARBA00022737"/>
    </source>
</evidence>
<evidence type="ECO:0008006" key="8">
    <source>
        <dbReference type="Google" id="ProtNLM"/>
    </source>
</evidence>
<dbReference type="InterPro" id="IPR056884">
    <property type="entry name" value="NPHP3-like_N"/>
</dbReference>
<evidence type="ECO:0000313" key="7">
    <source>
        <dbReference type="Proteomes" id="UP000011715"/>
    </source>
</evidence>
<dbReference type="SUPFAM" id="SSF52540">
    <property type="entry name" value="P-loop containing nucleoside triphosphate hydrolases"/>
    <property type="match status" value="1"/>
</dbReference>
<feature type="domain" description="DUF7791" evidence="4">
    <location>
        <begin position="685"/>
        <end position="769"/>
    </location>
</feature>
<sequence length="1255" mass="141663">MSGLEPIAALGLACNILQVVQMGIETVSAARRVYKDGELDPALKHNGTVLQGLSDQILSTTTAANVAGSGQAKPKPQDQQIFNLATKSQRAARDLVEEVDFLSGESAKGNLVATLKVMAKTAWRKKRLDKLEGNLKEAERLLQMGLLTKLDERSRRIDSGTASIAADLHAFVDDYRKGRRDAILHVSAEADVTRKHTTKEITKIEKAVKLHVTQSTRQTKASVKSQVNLVLRDVARREDVASLEAKRARLLQSLNFDRMNERRSLVTSSHPGTFEWVLKDGSDDNTARKDGEREDDDGTARSDGEQEDDDDTARSDGEQEDDDDTAQSDGEREDIGHCEITWDSFVDWLRSTATTYWISGKPGAGKTTLMKYLVAQPKIRGHLRQWNAKAVVISHFFWRPGTPMQQSIKGLLCSLLHQLFSEMPASMDRLLRGHELVLRKGADTDWSNEELMNTLHDVMRHYPSPVVMFLDGLDEVLPQDGTLQLLEVTEELEERYGKAGRLKLCLGSRREPLLLRRLAAYPQLRLEQVNLEDLRRYGKDKLTVPPDYQITSTPEFWDSEMPWNHHALKEWLVDELVWKAEGVFLWLCLTVKTLSRALHRGETVEDLRHRIDALPEDLMELYKDMWSRADVETPRRREIAALCLQLALAHGTTPNIFHFMVATNPEMRRRLLELDIPTHAPAPCLIQACETTLRELESTCAGLLECPTPRKQFRPRYDERGSILIPWHGKEYDVLVPYVNRSSVSFAHRTAQDFLIDTVEGQRMLHNGAPHNGVADLRYAEAKLAELRLFRTPHAFLDPHQRFPYAFQRRHERVPKAARIFASDVHGILSGIVRPWDDSVKHSEDDLVRLLLQCEQVFNEGCSHTPPTVAIQNVHLEQQPGQPVLVGSEEIVRRQNEYWIRLGYGLGPALRFVWEMIQKMVETRNLDGPTKSELLVLLCTFSVSDSRDQSHDLEVRLAGMRHLLRMGASASWNGLCPFCPMWSRTEMTILRTPINALVSSMWEDVCRCSGTRSRARQFLDHIALLAANGADLGEEVQIYVRLTYTPSGRGDLEAAPVYKGNTATVGFTSMPHAKYIYVTVILACPASTLIAMAVQLWGLSDLAQLDALFESPEMMESSIGSSRPVAVTRDRGDRIDCDPPWPKSQSIYPLPSDGSLDETPLRLARFAEQAMKDGSRSTGGGDRGGIKWQMRDILIPPDLKVALNVLFARLESEAAPLEERIEEFGRRLGVCTPYEEWEGFSDLRTWEGDELEKEE</sequence>
<dbReference type="Pfam" id="PF24883">
    <property type="entry name" value="NPHP3_N"/>
    <property type="match status" value="1"/>
</dbReference>